<name>A0ABQ9HYG9_9NEOP</name>
<organism evidence="1 2">
    <name type="scientific">Dryococelus australis</name>
    <dbReference type="NCBI Taxonomy" id="614101"/>
    <lineage>
        <taxon>Eukaryota</taxon>
        <taxon>Metazoa</taxon>
        <taxon>Ecdysozoa</taxon>
        <taxon>Arthropoda</taxon>
        <taxon>Hexapoda</taxon>
        <taxon>Insecta</taxon>
        <taxon>Pterygota</taxon>
        <taxon>Neoptera</taxon>
        <taxon>Polyneoptera</taxon>
        <taxon>Phasmatodea</taxon>
        <taxon>Verophasmatodea</taxon>
        <taxon>Anareolatae</taxon>
        <taxon>Phasmatidae</taxon>
        <taxon>Eurycanthinae</taxon>
        <taxon>Dryococelus</taxon>
    </lineage>
</organism>
<evidence type="ECO:0000313" key="2">
    <source>
        <dbReference type="Proteomes" id="UP001159363"/>
    </source>
</evidence>
<evidence type="ECO:0000313" key="1">
    <source>
        <dbReference type="EMBL" id="KAJ8889090.1"/>
    </source>
</evidence>
<proteinExistence type="predicted"/>
<keyword evidence="2" id="KW-1185">Reference proteome</keyword>
<dbReference type="PANTHER" id="PTHR46289:SF14">
    <property type="entry name" value="DUF4371 DOMAIN-CONTAINING PROTEIN"/>
    <property type="match status" value="1"/>
</dbReference>
<sequence>MNGTFKGAQAYVATVQPLAFYSHHTTCTVASIRNAVGVTSSVANFFRKLAGRIHKLEEEMQDRLPQYKKGKHTLKKMCETRWIKKEDAVLTFLDTLPWLSSILDNIS</sequence>
<gene>
    <name evidence="1" type="ORF">PR048_008584</name>
</gene>
<accession>A0ABQ9HYG9</accession>
<reference evidence="1 2" key="1">
    <citation type="submission" date="2023-02" db="EMBL/GenBank/DDBJ databases">
        <title>LHISI_Scaffold_Assembly.</title>
        <authorList>
            <person name="Stuart O.P."/>
            <person name="Cleave R."/>
            <person name="Magrath M.J.L."/>
            <person name="Mikheyev A.S."/>
        </authorList>
    </citation>
    <scope>NUCLEOTIDE SEQUENCE [LARGE SCALE GENOMIC DNA]</scope>
    <source>
        <strain evidence="1">Daus_M_001</strain>
        <tissue evidence="1">Leg muscle</tissue>
    </source>
</reference>
<dbReference type="Proteomes" id="UP001159363">
    <property type="component" value="Chromosome 3"/>
</dbReference>
<dbReference type="InterPro" id="IPR052958">
    <property type="entry name" value="IFN-induced_PKR_regulator"/>
</dbReference>
<dbReference type="PANTHER" id="PTHR46289">
    <property type="entry name" value="52 KDA REPRESSOR OF THE INHIBITOR OF THE PROTEIN KINASE-LIKE PROTEIN-RELATED"/>
    <property type="match status" value="1"/>
</dbReference>
<dbReference type="EMBL" id="JARBHB010000003">
    <property type="protein sequence ID" value="KAJ8889090.1"/>
    <property type="molecule type" value="Genomic_DNA"/>
</dbReference>
<comment type="caution">
    <text evidence="1">The sequence shown here is derived from an EMBL/GenBank/DDBJ whole genome shotgun (WGS) entry which is preliminary data.</text>
</comment>
<protein>
    <submittedName>
        <fullName evidence="1">Uncharacterized protein</fullName>
    </submittedName>
</protein>